<feature type="repeat" description="ANK" evidence="4">
    <location>
        <begin position="456"/>
        <end position="488"/>
    </location>
</feature>
<dbReference type="Gene3D" id="2.30.30.40">
    <property type="entry name" value="SH3 Domains"/>
    <property type="match status" value="1"/>
</dbReference>
<dbReference type="Pfam" id="PF12796">
    <property type="entry name" value="Ank_2"/>
    <property type="match status" value="4"/>
</dbReference>
<evidence type="ECO:0000256" key="2">
    <source>
        <dbReference type="ARBA" id="ARBA00022737"/>
    </source>
</evidence>
<evidence type="ECO:0000256" key="1">
    <source>
        <dbReference type="ARBA" id="ARBA00022443"/>
    </source>
</evidence>
<keyword evidence="1 5" id="KW-0728">SH3 domain</keyword>
<dbReference type="GeneID" id="42004384"/>
<dbReference type="PROSITE" id="PS50002">
    <property type="entry name" value="SH3"/>
    <property type="match status" value="1"/>
</dbReference>
<dbReference type="Gene3D" id="1.25.40.20">
    <property type="entry name" value="Ankyrin repeat-containing domain"/>
    <property type="match status" value="6"/>
</dbReference>
<dbReference type="EMBL" id="QEAO01000015">
    <property type="protein sequence ID" value="TPX34169.1"/>
    <property type="molecule type" value="Genomic_DNA"/>
</dbReference>
<dbReference type="InterPro" id="IPR036028">
    <property type="entry name" value="SH3-like_dom_sf"/>
</dbReference>
<dbReference type="SMART" id="SM00248">
    <property type="entry name" value="ANK"/>
    <property type="match status" value="13"/>
</dbReference>
<dbReference type="OrthoDB" id="2118844at2759"/>
<feature type="repeat" description="ANK" evidence="4">
    <location>
        <begin position="569"/>
        <end position="601"/>
    </location>
</feature>
<feature type="repeat" description="ANK" evidence="4">
    <location>
        <begin position="668"/>
        <end position="700"/>
    </location>
</feature>
<dbReference type="InterPro" id="IPR002110">
    <property type="entry name" value="Ankyrin_rpt"/>
</dbReference>
<evidence type="ECO:0000313" key="7">
    <source>
        <dbReference type="EMBL" id="TPX34169.1"/>
    </source>
</evidence>
<dbReference type="AlphaFoldDB" id="A0A507C4X8"/>
<dbReference type="PROSITE" id="PS50088">
    <property type="entry name" value="ANK_REPEAT"/>
    <property type="match status" value="12"/>
</dbReference>
<feature type="repeat" description="ANK" evidence="4">
    <location>
        <begin position="701"/>
        <end position="733"/>
    </location>
</feature>
<dbReference type="STRING" id="1806994.A0A507C4X8"/>
<dbReference type="RefSeq" id="XP_031024966.1">
    <property type="nucleotide sequence ID" value="XM_031169087.1"/>
</dbReference>
<feature type="repeat" description="ANK" evidence="4">
    <location>
        <begin position="523"/>
        <end position="543"/>
    </location>
</feature>
<dbReference type="GO" id="GO:0004540">
    <property type="term" value="F:RNA nuclease activity"/>
    <property type="evidence" value="ECO:0007669"/>
    <property type="project" value="TreeGrafter"/>
</dbReference>
<dbReference type="Proteomes" id="UP000319731">
    <property type="component" value="Unassembled WGS sequence"/>
</dbReference>
<protein>
    <recommendedName>
        <fullName evidence="6">SH3 domain-containing protein</fullName>
    </recommendedName>
</protein>
<keyword evidence="2" id="KW-0677">Repeat</keyword>
<reference evidence="7 8" key="1">
    <citation type="journal article" date="2019" name="Sci. Rep.">
        <title>Comparative genomics of chytrid fungi reveal insights into the obligate biotrophic and pathogenic lifestyle of Synchytrium endobioticum.</title>
        <authorList>
            <person name="van de Vossenberg B.T.L.H."/>
            <person name="Warris S."/>
            <person name="Nguyen H.D.T."/>
            <person name="van Gent-Pelzer M.P.E."/>
            <person name="Joly D.L."/>
            <person name="van de Geest H.C."/>
            <person name="Bonants P.J.M."/>
            <person name="Smith D.S."/>
            <person name="Levesque C.A."/>
            <person name="van der Lee T.A.J."/>
        </authorList>
    </citation>
    <scope>NUCLEOTIDE SEQUENCE [LARGE SCALE GENOMIC DNA]</scope>
    <source>
        <strain evidence="7 8">JEL517</strain>
    </source>
</reference>
<feature type="repeat" description="ANK" evidence="4">
    <location>
        <begin position="635"/>
        <end position="667"/>
    </location>
</feature>
<dbReference type="SUPFAM" id="SSF48403">
    <property type="entry name" value="Ankyrin repeat"/>
    <property type="match status" value="2"/>
</dbReference>
<dbReference type="PANTHER" id="PTHR24141">
    <property type="entry name" value="2-5A-DEPENDENT RIBONUCLEASE"/>
    <property type="match status" value="1"/>
</dbReference>
<accession>A0A507C4X8</accession>
<sequence length="753" mass="81282">MTATTTDMPATISPHRGLMSRLSSVSLKQRFKFSQRRSRKEPLKEETVFISNIITFGDNPHVIPLTAHQTPADVVVEAVSEPIVQHPVMSVTRTAPPPLPTLSPEAPVASIASPLSVVESISPIPAYTPRVEALRSGTTPAQTHLSLPSYEESFSAHSVNGITYVVNANYLPQRPDELAVHTGDHVILEQEFHDGWGRCHSVVTGLSGVLPLALLVRLESKITHSDISAQRNNNVANIALLHPHVAKDFHEAAERGDLNKILSLLESSLTVIDARDDGQRTPLIKAVSYGHVHIVKKLLESEALVNARCGGQHTPLHFAITSGEHSEAIRTEIVTLLLQYGANVNAKDGHRQTPLHCASRFGYTNILESLLAEAADVDAKDENGWTALHHASAQPRDDRQDNRFALIDVLLQYGANIDARANDQMTPLHLAAKIGSERVVKLLLDKGASVLARAGDLITPLHLAASHGHAKVINVLADEGALVNAWTNSKKTSLMMASQLGKASAVKTLLLKPGIDVLAQGENGLTALHFACQNGNMEVISLLTREIMKELTRKHGSHVTLNELPKTAPSWTPIHYAALNGHIKAIECLASNGIDINATTEQGWTPFLLACSEGETEVAVELLRLGAEKAARTKGGWSALHLACITRNKKLINTLLDLGMDPSEPTLGLLTPLHLVAESTSVEGANALIAKGAEVNSQTITGLTPLHIASMRGFNTILQLLSNSGADPELKYKNKTARDLATKESTRAVLYRM</sequence>
<feature type="domain" description="SH3" evidence="6">
    <location>
        <begin position="159"/>
        <end position="220"/>
    </location>
</feature>
<evidence type="ECO:0000256" key="4">
    <source>
        <dbReference type="PROSITE-ProRule" id="PRU00023"/>
    </source>
</evidence>
<dbReference type="PRINTS" id="PR01415">
    <property type="entry name" value="ANKYRIN"/>
</dbReference>
<feature type="repeat" description="ANK" evidence="4">
    <location>
        <begin position="350"/>
        <end position="382"/>
    </location>
</feature>
<dbReference type="PANTHER" id="PTHR24141:SF1">
    <property type="entry name" value="2-5A-DEPENDENT RIBONUCLEASE"/>
    <property type="match status" value="1"/>
</dbReference>
<organism evidence="7 8">
    <name type="scientific">Synchytrium microbalum</name>
    <dbReference type="NCBI Taxonomy" id="1806994"/>
    <lineage>
        <taxon>Eukaryota</taxon>
        <taxon>Fungi</taxon>
        <taxon>Fungi incertae sedis</taxon>
        <taxon>Chytridiomycota</taxon>
        <taxon>Chytridiomycota incertae sedis</taxon>
        <taxon>Chytridiomycetes</taxon>
        <taxon>Synchytriales</taxon>
        <taxon>Synchytriaceae</taxon>
        <taxon>Synchytrium</taxon>
    </lineage>
</organism>
<gene>
    <name evidence="7" type="ORF">SmJEL517_g03159</name>
</gene>
<evidence type="ECO:0000259" key="6">
    <source>
        <dbReference type="PROSITE" id="PS50002"/>
    </source>
</evidence>
<dbReference type="SMART" id="SM00326">
    <property type="entry name" value="SH3"/>
    <property type="match status" value="1"/>
</dbReference>
<dbReference type="GO" id="GO:0003723">
    <property type="term" value="F:RNA binding"/>
    <property type="evidence" value="ECO:0007669"/>
    <property type="project" value="TreeGrafter"/>
</dbReference>
<keyword evidence="8" id="KW-1185">Reference proteome</keyword>
<evidence type="ECO:0000313" key="8">
    <source>
        <dbReference type="Proteomes" id="UP000319731"/>
    </source>
</evidence>
<feature type="repeat" description="ANK" evidence="4">
    <location>
        <begin position="383"/>
        <end position="422"/>
    </location>
</feature>
<feature type="repeat" description="ANK" evidence="4">
    <location>
        <begin position="311"/>
        <end position="349"/>
    </location>
</feature>
<dbReference type="GO" id="GO:0006396">
    <property type="term" value="P:RNA processing"/>
    <property type="evidence" value="ECO:0007669"/>
    <property type="project" value="TreeGrafter"/>
</dbReference>
<dbReference type="Pfam" id="PF00023">
    <property type="entry name" value="Ank"/>
    <property type="match status" value="2"/>
</dbReference>
<feature type="repeat" description="ANK" evidence="4">
    <location>
        <begin position="423"/>
        <end position="455"/>
    </location>
</feature>
<evidence type="ECO:0000256" key="3">
    <source>
        <dbReference type="ARBA" id="ARBA00023043"/>
    </source>
</evidence>
<name>A0A507C4X8_9FUNG</name>
<evidence type="ECO:0000256" key="5">
    <source>
        <dbReference type="PROSITE-ProRule" id="PRU00192"/>
    </source>
</evidence>
<keyword evidence="3 4" id="KW-0040">ANK repeat</keyword>
<feature type="repeat" description="ANK" evidence="4">
    <location>
        <begin position="278"/>
        <end position="310"/>
    </location>
</feature>
<dbReference type="InterPro" id="IPR001452">
    <property type="entry name" value="SH3_domain"/>
</dbReference>
<feature type="repeat" description="ANK" evidence="4">
    <location>
        <begin position="602"/>
        <end position="634"/>
    </location>
</feature>
<proteinExistence type="predicted"/>
<dbReference type="PROSITE" id="PS50297">
    <property type="entry name" value="ANK_REP_REGION"/>
    <property type="match status" value="9"/>
</dbReference>
<comment type="caution">
    <text evidence="7">The sequence shown here is derived from an EMBL/GenBank/DDBJ whole genome shotgun (WGS) entry which is preliminary data.</text>
</comment>
<dbReference type="InterPro" id="IPR036770">
    <property type="entry name" value="Ankyrin_rpt-contain_sf"/>
</dbReference>
<dbReference type="SUPFAM" id="SSF50044">
    <property type="entry name" value="SH3-domain"/>
    <property type="match status" value="1"/>
</dbReference>